<evidence type="ECO:0000313" key="6">
    <source>
        <dbReference type="Proteomes" id="UP000248395"/>
    </source>
</evidence>
<protein>
    <submittedName>
        <fullName evidence="5">dTDP-4-amino-4,6-dideoxygalactose transaminase</fullName>
    </submittedName>
</protein>
<dbReference type="Gene3D" id="3.40.640.10">
    <property type="entry name" value="Type I PLP-dependent aspartate aminotransferase-like (Major domain)"/>
    <property type="match status" value="1"/>
</dbReference>
<dbReference type="PANTHER" id="PTHR30244:SF34">
    <property type="entry name" value="DTDP-4-AMINO-4,6-DIDEOXYGALACTOSE TRANSAMINASE"/>
    <property type="match status" value="1"/>
</dbReference>
<evidence type="ECO:0000313" key="5">
    <source>
        <dbReference type="EMBL" id="PXX38822.1"/>
    </source>
</evidence>
<dbReference type="InterPro" id="IPR015424">
    <property type="entry name" value="PyrdxlP-dep_Trfase"/>
</dbReference>
<keyword evidence="6" id="KW-1185">Reference proteome</keyword>
<evidence type="ECO:0000256" key="2">
    <source>
        <dbReference type="PIRSR" id="PIRSR000390-1"/>
    </source>
</evidence>
<dbReference type="Gene3D" id="3.90.1150.10">
    <property type="entry name" value="Aspartate Aminotransferase, domain 1"/>
    <property type="match status" value="1"/>
</dbReference>
<dbReference type="InterPro" id="IPR015421">
    <property type="entry name" value="PyrdxlP-dep_Trfase_major"/>
</dbReference>
<comment type="caution">
    <text evidence="5">The sequence shown here is derived from an EMBL/GenBank/DDBJ whole genome shotgun (WGS) entry which is preliminary data.</text>
</comment>
<dbReference type="RefSeq" id="WP_059285914.1">
    <property type="nucleotide sequence ID" value="NZ_LNQU01000047.1"/>
</dbReference>
<name>A0A318JEW1_9NEIS</name>
<comment type="similarity">
    <text evidence="1 4">Belongs to the DegT/DnrJ/EryC1 family.</text>
</comment>
<gene>
    <name evidence="5" type="ORF">DFR38_13321</name>
</gene>
<proteinExistence type="inferred from homology"/>
<feature type="modified residue" description="N6-(pyridoxal phosphate)lysine" evidence="3">
    <location>
        <position position="176"/>
    </location>
</feature>
<dbReference type="PIRSF" id="PIRSF000390">
    <property type="entry name" value="PLP_StrS"/>
    <property type="match status" value="1"/>
</dbReference>
<dbReference type="OrthoDB" id="9804264at2"/>
<dbReference type="InterPro" id="IPR015422">
    <property type="entry name" value="PyrdxlP-dep_Trfase_small"/>
</dbReference>
<dbReference type="SUPFAM" id="SSF53383">
    <property type="entry name" value="PLP-dependent transferases"/>
    <property type="match status" value="1"/>
</dbReference>
<dbReference type="AlphaFoldDB" id="A0A318JEW1"/>
<reference evidence="5 6" key="1">
    <citation type="submission" date="2018-05" db="EMBL/GenBank/DDBJ databases">
        <title>Genomic Encyclopedia of Type Strains, Phase IV (KMG-IV): sequencing the most valuable type-strain genomes for metagenomic binning, comparative biology and taxonomic classification.</title>
        <authorList>
            <person name="Goeker M."/>
        </authorList>
    </citation>
    <scope>NUCLEOTIDE SEQUENCE [LARGE SCALE GENOMIC DNA]</scope>
    <source>
        <strain evidence="5 6">DSM 25134</strain>
    </source>
</reference>
<dbReference type="Proteomes" id="UP000248395">
    <property type="component" value="Unassembled WGS sequence"/>
</dbReference>
<keyword evidence="3 4" id="KW-0663">Pyridoxal phosphate</keyword>
<dbReference type="InterPro" id="IPR000653">
    <property type="entry name" value="DegT/StrS_aminotransferase"/>
</dbReference>
<evidence type="ECO:0000256" key="1">
    <source>
        <dbReference type="ARBA" id="ARBA00037999"/>
    </source>
</evidence>
<sequence length="408" mass="44113">MLTANSLSLCDYLSALPGMLRGRAFQRVALRRELASCFGVDEARIGLYDTGRAALRVLLQQHGIGAGDEVIVPAYTCVVVPNQIPALGATLRFVDVSAHSLNFDWDVLAAAIGPATRAVIVPHNYGLPCRVPQALRAAHPQVKFIDDAAHGFASQLDGQWLGSYHDGAFFSFEYSKNLSGGIGGLAIFPPGMAAPQQDWPELSCADEWRLLATLKAHLLSARWPLLGRITMAINRRVGLIYRSADAEVTQGMPHPVRAMPLLSTVLVRRQLAHLPATLAHKQALAQRYQQALAAMPSITQWPLPAGAACHWVRYPFALSHPVVDKAALARRLSEACGLNIGVWFDDVIHPAGSFRHGYVAGSAPQGERLAATVLNLPMNIAVADNAALAHKLDRLLAALRAIEKENIQ</sequence>
<dbReference type="EMBL" id="QJKC01000033">
    <property type="protein sequence ID" value="PXX38822.1"/>
    <property type="molecule type" value="Genomic_DNA"/>
</dbReference>
<dbReference type="GO" id="GO:0008483">
    <property type="term" value="F:transaminase activity"/>
    <property type="evidence" value="ECO:0007669"/>
    <property type="project" value="TreeGrafter"/>
</dbReference>
<evidence type="ECO:0000256" key="4">
    <source>
        <dbReference type="RuleBase" id="RU004508"/>
    </source>
</evidence>
<feature type="active site" description="Proton acceptor" evidence="2">
    <location>
        <position position="176"/>
    </location>
</feature>
<evidence type="ECO:0000256" key="3">
    <source>
        <dbReference type="PIRSR" id="PIRSR000390-2"/>
    </source>
</evidence>
<dbReference type="Pfam" id="PF01041">
    <property type="entry name" value="DegT_DnrJ_EryC1"/>
    <property type="match status" value="2"/>
</dbReference>
<accession>A0A318JEW1</accession>
<dbReference type="GO" id="GO:0030170">
    <property type="term" value="F:pyridoxal phosphate binding"/>
    <property type="evidence" value="ECO:0007669"/>
    <property type="project" value="TreeGrafter"/>
</dbReference>
<organism evidence="5 6">
    <name type="scientific">Aquitalea magnusonii</name>
    <dbReference type="NCBI Taxonomy" id="332411"/>
    <lineage>
        <taxon>Bacteria</taxon>
        <taxon>Pseudomonadati</taxon>
        <taxon>Pseudomonadota</taxon>
        <taxon>Betaproteobacteria</taxon>
        <taxon>Neisseriales</taxon>
        <taxon>Chromobacteriaceae</taxon>
        <taxon>Aquitalea</taxon>
    </lineage>
</organism>
<dbReference type="GO" id="GO:0000271">
    <property type="term" value="P:polysaccharide biosynthetic process"/>
    <property type="evidence" value="ECO:0007669"/>
    <property type="project" value="TreeGrafter"/>
</dbReference>
<dbReference type="PANTHER" id="PTHR30244">
    <property type="entry name" value="TRANSAMINASE"/>
    <property type="match status" value="1"/>
</dbReference>